<feature type="transmembrane region" description="Helical" evidence="2">
    <location>
        <begin position="20"/>
        <end position="41"/>
    </location>
</feature>
<proteinExistence type="predicted"/>
<dbReference type="Proteomes" id="UP000253940">
    <property type="component" value="Chromosome"/>
</dbReference>
<organism evidence="3 4">
    <name type="scientific">Aquirhabdus parva</name>
    <dbReference type="NCBI Taxonomy" id="2283318"/>
    <lineage>
        <taxon>Bacteria</taxon>
        <taxon>Pseudomonadati</taxon>
        <taxon>Pseudomonadota</taxon>
        <taxon>Gammaproteobacteria</taxon>
        <taxon>Moraxellales</taxon>
        <taxon>Moraxellaceae</taxon>
        <taxon>Aquirhabdus</taxon>
    </lineage>
</organism>
<feature type="region of interest" description="Disordered" evidence="1">
    <location>
        <begin position="270"/>
        <end position="296"/>
    </location>
</feature>
<dbReference type="OrthoDB" id="6686394at2"/>
<evidence type="ECO:0000313" key="3">
    <source>
        <dbReference type="EMBL" id="AXI01993.1"/>
    </source>
</evidence>
<keyword evidence="4" id="KW-1185">Reference proteome</keyword>
<evidence type="ECO:0000256" key="2">
    <source>
        <dbReference type="SAM" id="Phobius"/>
    </source>
</evidence>
<keyword evidence="2" id="KW-1133">Transmembrane helix</keyword>
<name>A0A345P3Y4_9GAMM</name>
<dbReference type="RefSeq" id="WP_114898103.1">
    <property type="nucleotide sequence ID" value="NZ_CP031222.1"/>
</dbReference>
<accession>A0A345P3Y4</accession>
<protein>
    <submittedName>
        <fullName evidence="3">Uncharacterized protein</fullName>
    </submittedName>
</protein>
<keyword evidence="2" id="KW-0472">Membrane</keyword>
<evidence type="ECO:0000313" key="4">
    <source>
        <dbReference type="Proteomes" id="UP000253940"/>
    </source>
</evidence>
<evidence type="ECO:0000256" key="1">
    <source>
        <dbReference type="SAM" id="MobiDB-lite"/>
    </source>
</evidence>
<reference evidence="3 4" key="1">
    <citation type="submission" date="2018-07" db="EMBL/GenBank/DDBJ databases">
        <title>Genome sequencing of Moraxellaceae gen. HYN0046.</title>
        <authorList>
            <person name="Kim M."/>
            <person name="Yi H."/>
        </authorList>
    </citation>
    <scope>NUCLEOTIDE SEQUENCE [LARGE SCALE GENOMIC DNA]</scope>
    <source>
        <strain evidence="3 4">HYN0046</strain>
    </source>
</reference>
<dbReference type="AlphaFoldDB" id="A0A345P3Y4"/>
<gene>
    <name evidence="3" type="ORF">HYN46_03390</name>
</gene>
<dbReference type="KEGG" id="mbah:HYN46_03390"/>
<keyword evidence="2" id="KW-0812">Transmembrane</keyword>
<sequence>MNHHGMERLPVIKRLAGYRVASILVIATSGILLSSCSHMGLSHQTSPQSHYLYDAPAQAYTIDLGAQNFRGQVRLRDSCTPEGSSLNIYDNAGRFFRIDAVNLINNPNIVLPEFADDTTTRDLIFRYYMEKVNPGGRIIIQRNVNSRMGSSLYAVIQSEITVKDLTQDLNTTRFMGYLITRRGNIGYVIQHEQKFYRSDRMLEILGLLASEIQIPGRLPTNKKQEDNPIYIDLKNSTPAQIEEWKKAAQCGESNTGKWFSFGNSSDSTAKVVDYSNPDGKADTAQPADKTDAPKPSLFRRILKSINPWSSSTPNP</sequence>
<dbReference type="EMBL" id="CP031222">
    <property type="protein sequence ID" value="AXI01993.1"/>
    <property type="molecule type" value="Genomic_DNA"/>
</dbReference>